<proteinExistence type="predicted"/>
<dbReference type="InterPro" id="IPR001138">
    <property type="entry name" value="Zn2Cys6_DnaBD"/>
</dbReference>
<feature type="domain" description="Zn(2)-C6 fungal-type" evidence="7">
    <location>
        <begin position="11"/>
        <end position="38"/>
    </location>
</feature>
<dbReference type="GeneID" id="29984449"/>
<dbReference type="InterPro" id="IPR036864">
    <property type="entry name" value="Zn2-C6_fun-type_DNA-bd_sf"/>
</dbReference>
<keyword evidence="6" id="KW-0539">Nucleus</keyword>
<dbReference type="CDD" id="cd00067">
    <property type="entry name" value="GAL4"/>
    <property type="match status" value="1"/>
</dbReference>
<dbReference type="GO" id="GO:0008270">
    <property type="term" value="F:zinc ion binding"/>
    <property type="evidence" value="ECO:0007669"/>
    <property type="project" value="InterPro"/>
</dbReference>
<evidence type="ECO:0000256" key="5">
    <source>
        <dbReference type="ARBA" id="ARBA00023163"/>
    </source>
</evidence>
<dbReference type="Proteomes" id="UP000054821">
    <property type="component" value="Unassembled WGS sequence"/>
</dbReference>
<dbReference type="PANTHER" id="PTHR36206:SF12">
    <property type="entry name" value="ASPERCRYPTIN BIOSYNTHESIS CLUSTER-SPECIFIC TRANSCRIPTION REGULATOR ATNN-RELATED"/>
    <property type="match status" value="1"/>
</dbReference>
<protein>
    <recommendedName>
        <fullName evidence="7">Zn(2)-C6 fungal-type domain-containing protein</fullName>
    </recommendedName>
</protein>
<keyword evidence="3" id="KW-0805">Transcription regulation</keyword>
<dbReference type="InterPro" id="IPR052360">
    <property type="entry name" value="Transcr_Regulatory_Proteins"/>
</dbReference>
<evidence type="ECO:0000256" key="4">
    <source>
        <dbReference type="ARBA" id="ARBA00023125"/>
    </source>
</evidence>
<gene>
    <name evidence="8" type="ORF">TGAM01_v206879</name>
</gene>
<name>A0A2P4ZIS2_9HYPO</name>
<dbReference type="Pfam" id="PF11951">
    <property type="entry name" value="Fungal_trans_2"/>
    <property type="match status" value="1"/>
</dbReference>
<keyword evidence="2" id="KW-0862">Zinc</keyword>
<evidence type="ECO:0000256" key="2">
    <source>
        <dbReference type="ARBA" id="ARBA00022833"/>
    </source>
</evidence>
<evidence type="ECO:0000256" key="3">
    <source>
        <dbReference type="ARBA" id="ARBA00023015"/>
    </source>
</evidence>
<evidence type="ECO:0000313" key="8">
    <source>
        <dbReference type="EMBL" id="PON24191.1"/>
    </source>
</evidence>
<dbReference type="RefSeq" id="XP_024405278.1">
    <property type="nucleotide sequence ID" value="XM_024549969.1"/>
</dbReference>
<dbReference type="GO" id="GO:0003677">
    <property type="term" value="F:DNA binding"/>
    <property type="evidence" value="ECO:0007669"/>
    <property type="project" value="UniProtKB-KW"/>
</dbReference>
<dbReference type="AlphaFoldDB" id="A0A2P4ZIS2"/>
<evidence type="ECO:0000256" key="6">
    <source>
        <dbReference type="ARBA" id="ARBA00023242"/>
    </source>
</evidence>
<keyword evidence="1" id="KW-0479">Metal-binding</keyword>
<keyword evidence="9" id="KW-1185">Reference proteome</keyword>
<sequence length="506" mass="56949">MPRVAPGQRKLRRVKCDETKPSCHACISTGRKCDGYTPNVEAPPDLPLSRPLSLEFLGTQSERRSFYFFQQKTAPQLSSFFGDDVWERLILQAALHEYSIRHAILALGSLHAKFEQDNGLIKQNYTNEYADKFALENYGQAINMLVTSLSEQGRPAIDVCLICCILFACLETMRSSYGSAITHVQSGMKILSEVKYDEKTRCYQHDVLVASKLPYVSIEVLKEMFMRVDHRVTQMVSGENWETPDSEQQYVPKPETSAIFSTLSNVSASLVTQWQMSSYSITDTGNPPGRGVPAALDIDPWQKKSRSILARWSSAYDVYLNIRGDNLTNEKRKGTAGLRILKELGSVATMLTQPIVDDETSWDVFCPIFQNVVSLAEDIVELDSEVSAERSPFCINMAVVGPLFQIACRCRDPIIRRRAIAILRTCGRIEGTWNAFSASQVAQRILDIEETGLQNVRSCMDVPSWARISNASPVFDPLERKATLTYSQARTKHGLTRRTMVDVIEW</sequence>
<dbReference type="InterPro" id="IPR021858">
    <property type="entry name" value="Fun_TF"/>
</dbReference>
<evidence type="ECO:0000259" key="7">
    <source>
        <dbReference type="Pfam" id="PF00172"/>
    </source>
</evidence>
<keyword evidence="4" id="KW-0238">DNA-binding</keyword>
<reference evidence="8 9" key="1">
    <citation type="journal article" date="2016" name="Genome Announc.">
        <title>Draft Whole-Genome Sequence of Trichoderma gamsii T6085, a Promising Biocontrol Agent of Fusarium Head Blight on Wheat.</title>
        <authorList>
            <person name="Baroncelli R."/>
            <person name="Zapparata A."/>
            <person name="Piaggeschi G."/>
            <person name="Sarrocco S."/>
            <person name="Vannacci G."/>
        </authorList>
    </citation>
    <scope>NUCLEOTIDE SEQUENCE [LARGE SCALE GENOMIC DNA]</scope>
    <source>
        <strain evidence="8 9">T6085</strain>
    </source>
</reference>
<dbReference type="GO" id="GO:0000981">
    <property type="term" value="F:DNA-binding transcription factor activity, RNA polymerase II-specific"/>
    <property type="evidence" value="ECO:0007669"/>
    <property type="project" value="InterPro"/>
</dbReference>
<dbReference type="STRING" id="398673.A0A2P4ZIS2"/>
<evidence type="ECO:0000256" key="1">
    <source>
        <dbReference type="ARBA" id="ARBA00022723"/>
    </source>
</evidence>
<dbReference type="EMBL" id="JPDN02000024">
    <property type="protein sequence ID" value="PON24191.1"/>
    <property type="molecule type" value="Genomic_DNA"/>
</dbReference>
<dbReference type="Pfam" id="PF00172">
    <property type="entry name" value="Zn_clus"/>
    <property type="match status" value="1"/>
</dbReference>
<organism evidence="8 9">
    <name type="scientific">Trichoderma gamsii</name>
    <dbReference type="NCBI Taxonomy" id="398673"/>
    <lineage>
        <taxon>Eukaryota</taxon>
        <taxon>Fungi</taxon>
        <taxon>Dikarya</taxon>
        <taxon>Ascomycota</taxon>
        <taxon>Pezizomycotina</taxon>
        <taxon>Sordariomycetes</taxon>
        <taxon>Hypocreomycetidae</taxon>
        <taxon>Hypocreales</taxon>
        <taxon>Hypocreaceae</taxon>
        <taxon>Trichoderma</taxon>
    </lineage>
</organism>
<keyword evidence="5" id="KW-0804">Transcription</keyword>
<comment type="caution">
    <text evidence="8">The sequence shown here is derived from an EMBL/GenBank/DDBJ whole genome shotgun (WGS) entry which is preliminary data.</text>
</comment>
<dbReference type="PANTHER" id="PTHR36206">
    <property type="entry name" value="ASPERCRYPTIN BIOSYNTHESIS CLUSTER-SPECIFIC TRANSCRIPTION REGULATOR ATNN-RELATED"/>
    <property type="match status" value="1"/>
</dbReference>
<evidence type="ECO:0000313" key="9">
    <source>
        <dbReference type="Proteomes" id="UP000054821"/>
    </source>
</evidence>
<dbReference type="SUPFAM" id="SSF57701">
    <property type="entry name" value="Zn2/Cys6 DNA-binding domain"/>
    <property type="match status" value="1"/>
</dbReference>
<accession>A0A2P4ZIS2</accession>